<evidence type="ECO:0000256" key="4">
    <source>
        <dbReference type="ARBA" id="ARBA00022618"/>
    </source>
</evidence>
<dbReference type="eggNOG" id="COG3105">
    <property type="taxonomic scope" value="Bacteria"/>
</dbReference>
<evidence type="ECO:0000256" key="13">
    <source>
        <dbReference type="SAM" id="Coils"/>
    </source>
</evidence>
<organism evidence="16 17">
    <name type="scientific">Truepera radiovictrix (strain DSM 17093 / CIP 108686 / LMG 22925 / RQ-24)</name>
    <dbReference type="NCBI Taxonomy" id="649638"/>
    <lineage>
        <taxon>Bacteria</taxon>
        <taxon>Thermotogati</taxon>
        <taxon>Deinococcota</taxon>
        <taxon>Deinococci</taxon>
        <taxon>Trueperales</taxon>
        <taxon>Trueperaceae</taxon>
        <taxon>Truepera</taxon>
    </lineage>
</organism>
<keyword evidence="13" id="KW-0175">Coiled coil</keyword>
<evidence type="ECO:0000313" key="17">
    <source>
        <dbReference type="Proteomes" id="UP000000379"/>
    </source>
</evidence>
<dbReference type="RefSeq" id="WP_013179307.1">
    <property type="nucleotide sequence ID" value="NC_014221.1"/>
</dbReference>
<evidence type="ECO:0000256" key="12">
    <source>
        <dbReference type="ARBA" id="ARBA00035727"/>
    </source>
</evidence>
<dbReference type="Proteomes" id="UP000000379">
    <property type="component" value="Chromosome"/>
</dbReference>
<reference evidence="16 17" key="2">
    <citation type="journal article" date="2011" name="Stand. Genomic Sci.">
        <title>Complete genome sequence of Truepera radiovictrix type strain (RQ-24).</title>
        <authorList>
            <person name="Ivanova N."/>
            <person name="Rohde C."/>
            <person name="Munk C."/>
            <person name="Nolan M."/>
            <person name="Lucas S."/>
            <person name="Del Rio T.G."/>
            <person name="Tice H."/>
            <person name="Deshpande S."/>
            <person name="Cheng J.F."/>
            <person name="Tapia R."/>
            <person name="Han C."/>
            <person name="Goodwin L."/>
            <person name="Pitluck S."/>
            <person name="Liolios K."/>
            <person name="Mavromatis K."/>
            <person name="Mikhailova N."/>
            <person name="Pati A."/>
            <person name="Chen A."/>
            <person name="Palaniappan K."/>
            <person name="Land M."/>
            <person name="Hauser L."/>
            <person name="Chang Y.J."/>
            <person name="Jeffries C.D."/>
            <person name="Brambilla E."/>
            <person name="Rohde M."/>
            <person name="Goker M."/>
            <person name="Tindall B.J."/>
            <person name="Woyke T."/>
            <person name="Bristow J."/>
            <person name="Eisen J.A."/>
            <person name="Markowitz V."/>
            <person name="Hugenholtz P."/>
            <person name="Kyrpides N.C."/>
            <person name="Klenk H.P."/>
            <person name="Lapidus A."/>
        </authorList>
    </citation>
    <scope>NUCLEOTIDE SEQUENCE [LARGE SCALE GENOMIC DNA]</scope>
    <source>
        <strain evidence="17">DSM 17093 / CIP 108686 / LMG 22925 / RQ-24</strain>
    </source>
</reference>
<feature type="compositionally biased region" description="Basic and acidic residues" evidence="14">
    <location>
        <begin position="164"/>
        <end position="173"/>
    </location>
</feature>
<evidence type="ECO:0000256" key="14">
    <source>
        <dbReference type="SAM" id="MobiDB-lite"/>
    </source>
</evidence>
<comment type="similarity">
    <text evidence="10">Belongs to the ZapG family.</text>
</comment>
<dbReference type="InterPro" id="IPR009386">
    <property type="entry name" value="ZapG-like"/>
</dbReference>
<gene>
    <name evidence="16" type="ordered locus">Trad_2849</name>
</gene>
<sequence length="173" mass="19731">MYIENFWLFVIVVMSVGAILGFSFFSLRYRNSKRIEQLQQQLEAKTEELANYRGDVNEHFLRTAELIDELTKSYKLVYDHLESGAYRLVGEETFRQQLAERKQPQLAAFSTAPSRELGAEGERTPLNAAALVIEEDLFEPEPVAKRPSGPPEARRRTPAQSPRAGDDEVRRSA</sequence>
<dbReference type="HOGENOM" id="CLU_1546893_0_0_0"/>
<dbReference type="STRING" id="649638.Trad_2849"/>
<evidence type="ECO:0000256" key="3">
    <source>
        <dbReference type="ARBA" id="ARBA00022519"/>
    </source>
</evidence>
<keyword evidence="3" id="KW-0997">Cell inner membrane</keyword>
<keyword evidence="7 15" id="KW-1133">Transmembrane helix</keyword>
<dbReference type="GO" id="GO:0005886">
    <property type="term" value="C:plasma membrane"/>
    <property type="evidence" value="ECO:0007669"/>
    <property type="project" value="UniProtKB-SubCell"/>
</dbReference>
<evidence type="ECO:0000256" key="15">
    <source>
        <dbReference type="SAM" id="Phobius"/>
    </source>
</evidence>
<evidence type="ECO:0000256" key="2">
    <source>
        <dbReference type="ARBA" id="ARBA00022475"/>
    </source>
</evidence>
<evidence type="ECO:0000256" key="6">
    <source>
        <dbReference type="ARBA" id="ARBA00022960"/>
    </source>
</evidence>
<evidence type="ECO:0000256" key="1">
    <source>
        <dbReference type="ARBA" id="ARBA00004377"/>
    </source>
</evidence>
<feature type="transmembrane region" description="Helical" evidence="15">
    <location>
        <begin position="6"/>
        <end position="27"/>
    </location>
</feature>
<keyword evidence="5 15" id="KW-0812">Transmembrane</keyword>
<reference evidence="17" key="1">
    <citation type="submission" date="2010-05" db="EMBL/GenBank/DDBJ databases">
        <title>The complete genome of Truepera radiovictris DSM 17093.</title>
        <authorList>
            <consortium name="US DOE Joint Genome Institute (JGI-PGF)"/>
            <person name="Lucas S."/>
            <person name="Copeland A."/>
            <person name="Lapidus A."/>
            <person name="Glavina del Rio T."/>
            <person name="Dalin E."/>
            <person name="Tice H."/>
            <person name="Bruce D."/>
            <person name="Goodwin L."/>
            <person name="Pitluck S."/>
            <person name="Kyrpides N."/>
            <person name="Mavromatis K."/>
            <person name="Ovchinnikova G."/>
            <person name="Munk A.C."/>
            <person name="Detter J.C."/>
            <person name="Han C."/>
            <person name="Tapia R."/>
            <person name="Land M."/>
            <person name="Hauser L."/>
            <person name="Markowitz V."/>
            <person name="Cheng J.-F."/>
            <person name="Hugenholtz P."/>
            <person name="Woyke T."/>
            <person name="Wu D."/>
            <person name="Tindall B."/>
            <person name="Pomrenke H.G."/>
            <person name="Brambilla E."/>
            <person name="Klenk H.-P."/>
            <person name="Eisen J.A."/>
        </authorList>
    </citation>
    <scope>NUCLEOTIDE SEQUENCE [LARGE SCALE GENOMIC DNA]</scope>
    <source>
        <strain evidence="17">DSM 17093 / CIP 108686 / LMG 22925 / RQ-24</strain>
    </source>
</reference>
<evidence type="ECO:0000256" key="8">
    <source>
        <dbReference type="ARBA" id="ARBA00023136"/>
    </source>
</evidence>
<feature type="coiled-coil region" evidence="13">
    <location>
        <begin position="28"/>
        <end position="55"/>
    </location>
</feature>
<dbReference type="AlphaFoldDB" id="D7CVN7"/>
<proteinExistence type="inferred from homology"/>
<accession>D7CVN7</accession>
<dbReference type="Pfam" id="PF06295">
    <property type="entry name" value="ZapG-like"/>
    <property type="match status" value="1"/>
</dbReference>
<name>D7CVN7_TRURR</name>
<keyword evidence="9" id="KW-0131">Cell cycle</keyword>
<evidence type="ECO:0000256" key="7">
    <source>
        <dbReference type="ARBA" id="ARBA00022989"/>
    </source>
</evidence>
<dbReference type="GO" id="GO:0008360">
    <property type="term" value="P:regulation of cell shape"/>
    <property type="evidence" value="ECO:0007669"/>
    <property type="project" value="UniProtKB-KW"/>
</dbReference>
<evidence type="ECO:0000256" key="9">
    <source>
        <dbReference type="ARBA" id="ARBA00023306"/>
    </source>
</evidence>
<evidence type="ECO:0000313" key="16">
    <source>
        <dbReference type="EMBL" id="ADI15948.1"/>
    </source>
</evidence>
<keyword evidence="4" id="KW-0132">Cell division</keyword>
<keyword evidence="8 15" id="KW-0472">Membrane</keyword>
<protein>
    <recommendedName>
        <fullName evidence="11">Z-ring associated protein G</fullName>
    </recommendedName>
    <alternativeName>
        <fullName evidence="12">Cell division protein ZapG</fullName>
    </alternativeName>
</protein>
<dbReference type="KEGG" id="tra:Trad_2849"/>
<dbReference type="EMBL" id="CP002049">
    <property type="protein sequence ID" value="ADI15948.1"/>
    <property type="molecule type" value="Genomic_DNA"/>
</dbReference>
<dbReference type="OrthoDB" id="6401511at2"/>
<feature type="region of interest" description="Disordered" evidence="14">
    <location>
        <begin position="137"/>
        <end position="173"/>
    </location>
</feature>
<evidence type="ECO:0000256" key="10">
    <source>
        <dbReference type="ARBA" id="ARBA00035657"/>
    </source>
</evidence>
<dbReference type="GO" id="GO:0051301">
    <property type="term" value="P:cell division"/>
    <property type="evidence" value="ECO:0007669"/>
    <property type="project" value="UniProtKB-KW"/>
</dbReference>
<keyword evidence="2" id="KW-1003">Cell membrane</keyword>
<dbReference type="PANTHER" id="PTHR39579:SF1">
    <property type="entry name" value="INNER MEMBRANE PROTEIN YHCB"/>
    <property type="match status" value="1"/>
</dbReference>
<keyword evidence="6" id="KW-0133">Cell shape</keyword>
<evidence type="ECO:0000256" key="11">
    <source>
        <dbReference type="ARBA" id="ARBA00035703"/>
    </source>
</evidence>
<keyword evidence="17" id="KW-1185">Reference proteome</keyword>
<comment type="subcellular location">
    <subcellularLocation>
        <location evidence="1">Cell inner membrane</location>
        <topology evidence="1">Single-pass membrane protein</topology>
    </subcellularLocation>
</comment>
<dbReference type="PANTHER" id="PTHR39579">
    <property type="entry name" value="INNER MEMBRANE PROTEIN YHCB"/>
    <property type="match status" value="1"/>
</dbReference>
<evidence type="ECO:0000256" key="5">
    <source>
        <dbReference type="ARBA" id="ARBA00022692"/>
    </source>
</evidence>